<keyword evidence="1" id="KW-0472">Membrane</keyword>
<protein>
    <submittedName>
        <fullName evidence="2">Uncharacterized protein</fullName>
    </submittedName>
</protein>
<name>A0A2J6SS89_9HELO</name>
<dbReference type="GeneID" id="36578623"/>
<gene>
    <name evidence="2" type="ORF">K444DRAFT_141940</name>
</gene>
<sequence>MFPQLTSPKHASCMSSAWRLFSKLAMAFLTCQVILVMHRHTQVGQAVSMHCPGKRFVITVFHCLLFYLHNAFFCTLCRLGFFSRLTGGGDSSGIEGLNRCLVSLLSGNSTRPELSLDSLVGRGLSGLGLVLNRDGSSNIRERPRELYLVQLNIESCRASVV</sequence>
<keyword evidence="3" id="KW-1185">Reference proteome</keyword>
<keyword evidence="1" id="KW-1133">Transmembrane helix</keyword>
<dbReference type="Proteomes" id="UP000235371">
    <property type="component" value="Unassembled WGS sequence"/>
</dbReference>
<accession>A0A2J6SS89</accession>
<evidence type="ECO:0000313" key="2">
    <source>
        <dbReference type="EMBL" id="PMD53610.1"/>
    </source>
</evidence>
<proteinExistence type="predicted"/>
<feature type="transmembrane region" description="Helical" evidence="1">
    <location>
        <begin position="56"/>
        <end position="76"/>
    </location>
</feature>
<evidence type="ECO:0000313" key="3">
    <source>
        <dbReference type="Proteomes" id="UP000235371"/>
    </source>
</evidence>
<dbReference type="EMBL" id="KZ613871">
    <property type="protein sequence ID" value="PMD53610.1"/>
    <property type="molecule type" value="Genomic_DNA"/>
</dbReference>
<reference evidence="2 3" key="1">
    <citation type="submission" date="2016-04" db="EMBL/GenBank/DDBJ databases">
        <title>A degradative enzymes factory behind the ericoid mycorrhizal symbiosis.</title>
        <authorList>
            <consortium name="DOE Joint Genome Institute"/>
            <person name="Martino E."/>
            <person name="Morin E."/>
            <person name="Grelet G."/>
            <person name="Kuo A."/>
            <person name="Kohler A."/>
            <person name="Daghino S."/>
            <person name="Barry K."/>
            <person name="Choi C."/>
            <person name="Cichocki N."/>
            <person name="Clum A."/>
            <person name="Copeland A."/>
            <person name="Hainaut M."/>
            <person name="Haridas S."/>
            <person name="Labutti K."/>
            <person name="Lindquist E."/>
            <person name="Lipzen A."/>
            <person name="Khouja H.-R."/>
            <person name="Murat C."/>
            <person name="Ohm R."/>
            <person name="Olson A."/>
            <person name="Spatafora J."/>
            <person name="Veneault-Fourrey C."/>
            <person name="Henrissat B."/>
            <person name="Grigoriev I."/>
            <person name="Martin F."/>
            <person name="Perotto S."/>
        </authorList>
    </citation>
    <scope>NUCLEOTIDE SEQUENCE [LARGE SCALE GENOMIC DNA]</scope>
    <source>
        <strain evidence="2 3">E</strain>
    </source>
</reference>
<dbReference type="AlphaFoldDB" id="A0A2J6SS89"/>
<dbReference type="RefSeq" id="XP_024730514.1">
    <property type="nucleotide sequence ID" value="XM_024870541.1"/>
</dbReference>
<evidence type="ECO:0000256" key="1">
    <source>
        <dbReference type="SAM" id="Phobius"/>
    </source>
</evidence>
<organism evidence="2 3">
    <name type="scientific">Hyaloscypha bicolor E</name>
    <dbReference type="NCBI Taxonomy" id="1095630"/>
    <lineage>
        <taxon>Eukaryota</taxon>
        <taxon>Fungi</taxon>
        <taxon>Dikarya</taxon>
        <taxon>Ascomycota</taxon>
        <taxon>Pezizomycotina</taxon>
        <taxon>Leotiomycetes</taxon>
        <taxon>Helotiales</taxon>
        <taxon>Hyaloscyphaceae</taxon>
        <taxon>Hyaloscypha</taxon>
        <taxon>Hyaloscypha bicolor</taxon>
    </lineage>
</organism>
<keyword evidence="1" id="KW-0812">Transmembrane</keyword>
<dbReference type="InParanoid" id="A0A2J6SS89"/>